<proteinExistence type="predicted"/>
<evidence type="ECO:0000256" key="1">
    <source>
        <dbReference type="SAM" id="Phobius"/>
    </source>
</evidence>
<gene>
    <name evidence="2" type="ORF">COV33_02565</name>
</gene>
<protein>
    <submittedName>
        <fullName evidence="2">Uncharacterized protein</fullName>
    </submittedName>
</protein>
<dbReference type="Proteomes" id="UP000230828">
    <property type="component" value="Unassembled WGS sequence"/>
</dbReference>
<dbReference type="EMBL" id="PCXM01000045">
    <property type="protein sequence ID" value="PIR39934.1"/>
    <property type="molecule type" value="Genomic_DNA"/>
</dbReference>
<accession>A0A2H0R1M2</accession>
<organism evidence="2 3">
    <name type="scientific">Candidatus Zambryskibacteria bacterium CG10_big_fil_rev_8_21_14_0_10_34_34</name>
    <dbReference type="NCBI Taxonomy" id="1975114"/>
    <lineage>
        <taxon>Bacteria</taxon>
        <taxon>Candidatus Zambryskiibacteriota</taxon>
    </lineage>
</organism>
<name>A0A2H0R1M2_9BACT</name>
<dbReference type="AlphaFoldDB" id="A0A2H0R1M2"/>
<reference evidence="2 3" key="1">
    <citation type="submission" date="2017-09" db="EMBL/GenBank/DDBJ databases">
        <title>Depth-based differentiation of microbial function through sediment-hosted aquifers and enrichment of novel symbionts in the deep terrestrial subsurface.</title>
        <authorList>
            <person name="Probst A.J."/>
            <person name="Ladd B."/>
            <person name="Jarett J.K."/>
            <person name="Geller-Mcgrath D.E."/>
            <person name="Sieber C.M."/>
            <person name="Emerson J.B."/>
            <person name="Anantharaman K."/>
            <person name="Thomas B.C."/>
            <person name="Malmstrom R."/>
            <person name="Stieglmeier M."/>
            <person name="Klingl A."/>
            <person name="Woyke T."/>
            <person name="Ryan C.M."/>
            <person name="Banfield J.F."/>
        </authorList>
    </citation>
    <scope>NUCLEOTIDE SEQUENCE [LARGE SCALE GENOMIC DNA]</scope>
    <source>
        <strain evidence="2">CG10_big_fil_rev_8_21_14_0_10_34_34</strain>
    </source>
</reference>
<evidence type="ECO:0000313" key="2">
    <source>
        <dbReference type="EMBL" id="PIR39934.1"/>
    </source>
</evidence>
<keyword evidence="1" id="KW-0472">Membrane</keyword>
<keyword evidence="1" id="KW-0812">Transmembrane</keyword>
<feature type="transmembrane region" description="Helical" evidence="1">
    <location>
        <begin position="9"/>
        <end position="27"/>
    </location>
</feature>
<keyword evidence="1" id="KW-1133">Transmembrane helix</keyword>
<comment type="caution">
    <text evidence="2">The sequence shown here is derived from an EMBL/GenBank/DDBJ whole genome shotgun (WGS) entry which is preliminary data.</text>
</comment>
<evidence type="ECO:0000313" key="3">
    <source>
        <dbReference type="Proteomes" id="UP000230828"/>
    </source>
</evidence>
<sequence>MAKKKNNNLWYIIGGVVIVVLVLWIILANTGGEKVVCNSPYIQVGQSCCLDQNYNQICDNEEVKESPYKNYEVKLYLDRGQDNINNYLSNPEQIPSFGKMSSVYLYGNTTENGVEYFYGPYTMYLYSDYTEERISCDIEEYYDNKLNLKFNIVLSYGPSFTNIGYEQINTPSRVRYDLDCKGMESGIEYTDTYNFNLIK</sequence>